<feature type="compositionally biased region" description="Gly residues" evidence="1">
    <location>
        <begin position="157"/>
        <end position="171"/>
    </location>
</feature>
<keyword evidence="4" id="KW-1185">Reference proteome</keyword>
<evidence type="ECO:0000313" key="4">
    <source>
        <dbReference type="Proteomes" id="UP000236151"/>
    </source>
</evidence>
<dbReference type="KEGG" id="cthd:CDO33_10950"/>
<keyword evidence="2" id="KW-1133">Transmembrane helix</keyword>
<dbReference type="EMBL" id="NIOJ01000003">
    <property type="protein sequence ID" value="PNU01289.1"/>
    <property type="molecule type" value="Genomic_DNA"/>
</dbReference>
<dbReference type="InterPro" id="IPR014867">
    <property type="entry name" value="Spore_coat_CotH_CotH2/3/7"/>
</dbReference>
<evidence type="ECO:0000256" key="2">
    <source>
        <dbReference type="SAM" id="Phobius"/>
    </source>
</evidence>
<feature type="transmembrane region" description="Helical" evidence="2">
    <location>
        <begin position="530"/>
        <end position="548"/>
    </location>
</feature>
<keyword evidence="2" id="KW-0812">Transmembrane</keyword>
<name>A0A2K2FR90_9CLOT</name>
<evidence type="ECO:0000313" key="3">
    <source>
        <dbReference type="EMBL" id="PNU01289.1"/>
    </source>
</evidence>
<dbReference type="PANTHER" id="PTHR40050:SF1">
    <property type="entry name" value="INNER SPORE COAT PROTEIN H"/>
    <property type="match status" value="1"/>
</dbReference>
<feature type="compositionally biased region" description="Polar residues" evidence="1">
    <location>
        <begin position="121"/>
        <end position="155"/>
    </location>
</feature>
<dbReference type="PANTHER" id="PTHR40050">
    <property type="entry name" value="INNER SPORE COAT PROTEIN H"/>
    <property type="match status" value="1"/>
</dbReference>
<feature type="compositionally biased region" description="Polar residues" evidence="1">
    <location>
        <begin position="80"/>
        <end position="101"/>
    </location>
</feature>
<dbReference type="Proteomes" id="UP000236151">
    <property type="component" value="Unassembled WGS sequence"/>
</dbReference>
<protein>
    <recommendedName>
        <fullName evidence="5">Spore coat protein CotH</fullName>
    </recommendedName>
</protein>
<evidence type="ECO:0008006" key="5">
    <source>
        <dbReference type="Google" id="ProtNLM"/>
    </source>
</evidence>
<gene>
    <name evidence="3" type="ORF">CDQ84_02030</name>
</gene>
<organism evidence="3 4">
    <name type="scientific">Clostridium thermosuccinogenes</name>
    <dbReference type="NCBI Taxonomy" id="84032"/>
    <lineage>
        <taxon>Bacteria</taxon>
        <taxon>Bacillati</taxon>
        <taxon>Bacillota</taxon>
        <taxon>Clostridia</taxon>
        <taxon>Eubacteriales</taxon>
        <taxon>Clostridiaceae</taxon>
        <taxon>Clostridium</taxon>
    </lineage>
</organism>
<proteinExistence type="predicted"/>
<evidence type="ECO:0000256" key="1">
    <source>
        <dbReference type="SAM" id="MobiDB-lite"/>
    </source>
</evidence>
<reference evidence="3 4" key="1">
    <citation type="submission" date="2017-06" db="EMBL/GenBank/DDBJ databases">
        <title>Investigating the central metabolism of Clostridium thermosuccinogenes.</title>
        <authorList>
            <person name="Koendjbiharie J.G."/>
            <person name="van Kranenburg R."/>
        </authorList>
    </citation>
    <scope>NUCLEOTIDE SEQUENCE [LARGE SCALE GENOMIC DNA]</scope>
    <source>
        <strain evidence="3 4">DSM 5806</strain>
    </source>
</reference>
<dbReference type="OrthoDB" id="3235126at2"/>
<feature type="compositionally biased region" description="Polar residues" evidence="1">
    <location>
        <begin position="1"/>
        <end position="17"/>
    </location>
</feature>
<comment type="caution">
    <text evidence="3">The sequence shown here is derived from an EMBL/GenBank/DDBJ whole genome shotgun (WGS) entry which is preliminary data.</text>
</comment>
<accession>A0A2K2FR90</accession>
<dbReference type="AlphaFoldDB" id="A0A2K2FR90"/>
<feature type="region of interest" description="Disordered" evidence="1">
    <location>
        <begin position="1"/>
        <end position="177"/>
    </location>
</feature>
<keyword evidence="2" id="KW-0472">Membrane</keyword>
<sequence length="554" mass="59389">MEMGNNDGNRMPNNGQMPNIPDGMPSPRNAAGQPPINGGMQPSDDGGMQAPGDGNKDSTENEGMMPPNNGMGQPSGNGGMQPSANGGVQPPDNNAGQQSGNDVRLPQDNGSRDIQIRNGRWGQNQQHSGDANTQGNQAMPNQSMPNMRSEAQNGNIGRFGRGGMGGRGSSGGDLKYTDDNESSYSSIFNNAIGKTTSADHQRVIKALKNLSTGTELETYFDVDKILRYMAAHTVVVNLDSYSSNMAQNYYIYEKNGKITILPWDYNFSFGGFQSGSASDVVNFPIDTPVSGVFLEDRPLFAKLLENEEYKARYHEYMNEIVNGYFSDGKWADKIEQLDNLIAGYVEKNPTAFCTFEEYKKALPALTKLGELRAESILGQLKGTIPSTTEGQRANPSALVSADGLNLSDLGNGMGGRGRGMVGGPNRAGNANGQGAPAFFFGDNAVMPDMATMQKAMEVIRSADGGNLTEEQKAQLTELGLTDEQIAFLQDMGSRFRQGMPGIRNGWTPDGGGGIQSNAAGDIMQYGKNSIAVISGLFALLITAIVFASKYRRSY</sequence>
<dbReference type="Pfam" id="PF08757">
    <property type="entry name" value="CotH"/>
    <property type="match status" value="1"/>
</dbReference>